<dbReference type="InterPro" id="IPR014284">
    <property type="entry name" value="RNA_pol_sigma-70_dom"/>
</dbReference>
<dbReference type="Gene3D" id="1.10.10.10">
    <property type="entry name" value="Winged helix-like DNA-binding domain superfamily/Winged helix DNA-binding domain"/>
    <property type="match status" value="1"/>
</dbReference>
<dbReference type="Pfam" id="PF04542">
    <property type="entry name" value="Sigma70_r2"/>
    <property type="match status" value="1"/>
</dbReference>
<dbReference type="InterPro" id="IPR039425">
    <property type="entry name" value="RNA_pol_sigma-70-like"/>
</dbReference>
<reference evidence="7 8" key="1">
    <citation type="submission" date="2018-08" db="EMBL/GenBank/DDBJ databases">
        <title>A genome reference for cultivated species of the human gut microbiota.</title>
        <authorList>
            <person name="Zou Y."/>
            <person name="Xue W."/>
            <person name="Luo G."/>
        </authorList>
    </citation>
    <scope>NUCLEOTIDE SEQUENCE [LARGE SCALE GENOMIC DNA]</scope>
    <source>
        <strain evidence="7 8">AF14-49</strain>
    </source>
</reference>
<name>A0A412WUK0_9BACT</name>
<organism evidence="7 8">
    <name type="scientific">Butyricimonas virosa</name>
    <dbReference type="NCBI Taxonomy" id="544645"/>
    <lineage>
        <taxon>Bacteria</taxon>
        <taxon>Pseudomonadati</taxon>
        <taxon>Bacteroidota</taxon>
        <taxon>Bacteroidia</taxon>
        <taxon>Bacteroidales</taxon>
        <taxon>Odoribacteraceae</taxon>
        <taxon>Butyricimonas</taxon>
    </lineage>
</organism>
<dbReference type="InterPro" id="IPR000792">
    <property type="entry name" value="Tscrpt_reg_LuxR_C"/>
</dbReference>
<protein>
    <submittedName>
        <fullName evidence="7">RNA polymerase sigma-70 factor</fullName>
    </submittedName>
</protein>
<accession>A0A412WUK0</accession>
<evidence type="ECO:0000313" key="8">
    <source>
        <dbReference type="Proteomes" id="UP000283589"/>
    </source>
</evidence>
<evidence type="ECO:0000256" key="4">
    <source>
        <dbReference type="ARBA" id="ARBA00023163"/>
    </source>
</evidence>
<dbReference type="SUPFAM" id="SSF88659">
    <property type="entry name" value="Sigma3 and sigma4 domains of RNA polymerase sigma factors"/>
    <property type="match status" value="1"/>
</dbReference>
<gene>
    <name evidence="7" type="ORF">DWW18_19455</name>
</gene>
<dbReference type="PRINTS" id="PR00038">
    <property type="entry name" value="HTHLUXR"/>
</dbReference>
<keyword evidence="2" id="KW-0805">Transcription regulation</keyword>
<dbReference type="InterPro" id="IPR013249">
    <property type="entry name" value="RNA_pol_sigma70_r4_t2"/>
</dbReference>
<dbReference type="InterPro" id="IPR036388">
    <property type="entry name" value="WH-like_DNA-bd_sf"/>
</dbReference>
<dbReference type="RefSeq" id="WP_118261535.1">
    <property type="nucleotide sequence ID" value="NZ_CALBWO010000028.1"/>
</dbReference>
<dbReference type="InterPro" id="IPR014327">
    <property type="entry name" value="RNA_pol_sigma70_bacteroid"/>
</dbReference>
<dbReference type="InterPro" id="IPR013325">
    <property type="entry name" value="RNA_pol_sigma_r2"/>
</dbReference>
<evidence type="ECO:0000256" key="1">
    <source>
        <dbReference type="ARBA" id="ARBA00010641"/>
    </source>
</evidence>
<evidence type="ECO:0000256" key="2">
    <source>
        <dbReference type="ARBA" id="ARBA00023015"/>
    </source>
</evidence>
<keyword evidence="3" id="KW-0731">Sigma factor</keyword>
<feature type="domain" description="RNA polymerase sigma-70 region 2" evidence="5">
    <location>
        <begin position="21"/>
        <end position="87"/>
    </location>
</feature>
<dbReference type="PANTHER" id="PTHR43133">
    <property type="entry name" value="RNA POLYMERASE ECF-TYPE SIGMA FACTO"/>
    <property type="match status" value="1"/>
</dbReference>
<dbReference type="Pfam" id="PF08281">
    <property type="entry name" value="Sigma70_r4_2"/>
    <property type="match status" value="1"/>
</dbReference>
<dbReference type="STRING" id="1121130.GCA_000519105_00096"/>
<dbReference type="AlphaFoldDB" id="A0A412WUK0"/>
<dbReference type="GO" id="GO:0006352">
    <property type="term" value="P:DNA-templated transcription initiation"/>
    <property type="evidence" value="ECO:0007669"/>
    <property type="project" value="InterPro"/>
</dbReference>
<evidence type="ECO:0000313" key="7">
    <source>
        <dbReference type="EMBL" id="RGV30930.1"/>
    </source>
</evidence>
<evidence type="ECO:0000259" key="5">
    <source>
        <dbReference type="Pfam" id="PF04542"/>
    </source>
</evidence>
<evidence type="ECO:0000259" key="6">
    <source>
        <dbReference type="Pfam" id="PF08281"/>
    </source>
</evidence>
<dbReference type="PANTHER" id="PTHR43133:SF46">
    <property type="entry name" value="RNA POLYMERASE SIGMA-70 FACTOR ECF SUBFAMILY"/>
    <property type="match status" value="1"/>
</dbReference>
<dbReference type="Gene3D" id="1.10.1740.10">
    <property type="match status" value="1"/>
</dbReference>
<dbReference type="InterPro" id="IPR013324">
    <property type="entry name" value="RNA_pol_sigma_r3/r4-like"/>
</dbReference>
<comment type="caution">
    <text evidence="7">The sequence shown here is derived from an EMBL/GenBank/DDBJ whole genome shotgun (WGS) entry which is preliminary data.</text>
</comment>
<dbReference type="NCBIfam" id="TIGR02937">
    <property type="entry name" value="sigma70-ECF"/>
    <property type="match status" value="1"/>
</dbReference>
<dbReference type="GO" id="GO:0016987">
    <property type="term" value="F:sigma factor activity"/>
    <property type="evidence" value="ECO:0007669"/>
    <property type="project" value="UniProtKB-KW"/>
</dbReference>
<evidence type="ECO:0000256" key="3">
    <source>
        <dbReference type="ARBA" id="ARBA00023082"/>
    </source>
</evidence>
<comment type="similarity">
    <text evidence="1">Belongs to the sigma-70 factor family. ECF subfamily.</text>
</comment>
<proteinExistence type="inferred from homology"/>
<sequence>MESQITTNFWGQDSDKAFRYLYDKYASTLRYFSAKYVDDDATIEDVVQDAFLNLWEKRNEFKTESTIKAYLYKIVRSFSVDTIRRRNIANRYAEKIVLEKEDQEFFLENIVESEVFQMIQTVFNELSPSCREVYQLSLHGKSHEEISQLLDISVNTVKKHKNNANHYMRARLKHVLSFLLYI</sequence>
<dbReference type="InterPro" id="IPR007627">
    <property type="entry name" value="RNA_pol_sigma70_r2"/>
</dbReference>
<feature type="domain" description="RNA polymerase sigma factor 70 region 4 type 2" evidence="6">
    <location>
        <begin position="117"/>
        <end position="161"/>
    </location>
</feature>
<keyword evidence="4" id="KW-0804">Transcription</keyword>
<dbReference type="GO" id="GO:0003677">
    <property type="term" value="F:DNA binding"/>
    <property type="evidence" value="ECO:0007669"/>
    <property type="project" value="InterPro"/>
</dbReference>
<dbReference type="Proteomes" id="UP000283589">
    <property type="component" value="Unassembled WGS sequence"/>
</dbReference>
<dbReference type="SUPFAM" id="SSF88946">
    <property type="entry name" value="Sigma2 domain of RNA polymerase sigma factors"/>
    <property type="match status" value="1"/>
</dbReference>
<dbReference type="NCBIfam" id="TIGR02985">
    <property type="entry name" value="Sig70_bacteroi1"/>
    <property type="match status" value="1"/>
</dbReference>
<dbReference type="EMBL" id="QRZA01000044">
    <property type="protein sequence ID" value="RGV30930.1"/>
    <property type="molecule type" value="Genomic_DNA"/>
</dbReference>